<dbReference type="Gene3D" id="2.30.30.60">
    <property type="match status" value="1"/>
</dbReference>
<accession>A0A0H5R513</accession>
<dbReference type="EMBL" id="HACM01002762">
    <property type="protein sequence ID" value="CRZ03204.1"/>
    <property type="molecule type" value="Transcribed_RNA"/>
</dbReference>
<dbReference type="InterPro" id="IPR023408">
    <property type="entry name" value="MscS_beta-dom_sf"/>
</dbReference>
<sequence>MNNSNFNTPLGNTRDLQTGQDQKHQGTSERRSTLKKNGSIFRTQLASINDDGLEVEEDLARAFSSIDAKVTDEPDDADDGDKQSLLSNDKNLRGRRSSVFQNYFREWSHRLPYLVFVIASLIGLVALCIGARFDFTFQPAFVALPVWAILAVPSLVLFLFIVVELIFLMLAPVGGLVVAKSSWFVSLICSEIGRRIKTVCFFLLVQYLVIEYWLHIKGGVATADLWLAFSICKAIYVLCIALVARNVIVGFARRQVSIQLFSKRVSDMAFEKDMLVLFCALDENDEMNLIRRKWAESKKRNEFESLMKRSANSHLQLPLKIINGDNQTKAWAYSSHTLIDITSPQQMRLVAGGLRDTVFKSMDKLSFARVRTMLGATDHEVERCFETLFNREDGDYSPVTPDQFYVALQTMYTDRADLHQSVESFLNAMDISETIVSAVFVCFCFLLVIWSFGFKMGSFVIALPAILPSIAFAISQSVTDLVESIVFVTIRRPFGVGDRVAVDGTEYTVARIRMLATDLVGLDNKVVIMSNSALSKMAIFNHRRAGTALIEFAVNVSYTVNPEKLQLLRLSLESWVYENSDSWKESVDMELHRLDDGSSLQLTFTFHHRSIWHESIVISARTDAVNAVRSAMIELGIAAAEPSAIIHVDAKGRPL</sequence>
<dbReference type="GO" id="GO:0005262">
    <property type="term" value="F:calcium channel activity"/>
    <property type="evidence" value="ECO:0007669"/>
    <property type="project" value="TreeGrafter"/>
</dbReference>
<feature type="transmembrane region" description="Helical" evidence="6">
    <location>
        <begin position="111"/>
        <end position="129"/>
    </location>
</feature>
<dbReference type="InterPro" id="IPR006685">
    <property type="entry name" value="MscS_channel_2nd"/>
</dbReference>
<feature type="compositionally biased region" description="Polar residues" evidence="5">
    <location>
        <begin position="1"/>
        <end position="20"/>
    </location>
</feature>
<evidence type="ECO:0000256" key="1">
    <source>
        <dbReference type="ARBA" id="ARBA00004370"/>
    </source>
</evidence>
<proteinExistence type="predicted"/>
<organism evidence="8">
    <name type="scientific">Spongospora subterranea</name>
    <dbReference type="NCBI Taxonomy" id="70186"/>
    <lineage>
        <taxon>Eukaryota</taxon>
        <taxon>Sar</taxon>
        <taxon>Rhizaria</taxon>
        <taxon>Endomyxa</taxon>
        <taxon>Phytomyxea</taxon>
        <taxon>Plasmodiophorida</taxon>
        <taxon>Plasmodiophoridae</taxon>
        <taxon>Spongospora</taxon>
    </lineage>
</organism>
<dbReference type="Pfam" id="PF00924">
    <property type="entry name" value="MS_channel_2nd"/>
    <property type="match status" value="1"/>
</dbReference>
<evidence type="ECO:0000256" key="5">
    <source>
        <dbReference type="SAM" id="MobiDB-lite"/>
    </source>
</evidence>
<keyword evidence="3 6" id="KW-1133">Transmembrane helix</keyword>
<evidence type="ECO:0000259" key="7">
    <source>
        <dbReference type="Pfam" id="PF00924"/>
    </source>
</evidence>
<evidence type="ECO:0000256" key="2">
    <source>
        <dbReference type="ARBA" id="ARBA00022692"/>
    </source>
</evidence>
<feature type="transmembrane region" description="Helical" evidence="6">
    <location>
        <begin position="226"/>
        <end position="244"/>
    </location>
</feature>
<keyword evidence="2 6" id="KW-0812">Transmembrane</keyword>
<feature type="transmembrane region" description="Helical" evidence="6">
    <location>
        <begin position="141"/>
        <end position="163"/>
    </location>
</feature>
<protein>
    <recommendedName>
        <fullName evidence="7">Mechanosensitive ion channel MscS domain-containing protein</fullName>
    </recommendedName>
</protein>
<evidence type="ECO:0000256" key="4">
    <source>
        <dbReference type="ARBA" id="ARBA00023136"/>
    </source>
</evidence>
<keyword evidence="4 6" id="KW-0472">Membrane</keyword>
<dbReference type="PANTHER" id="PTHR31323">
    <property type="entry name" value="MECHANOSENSITIVE ION CHANNEL PROTEIN MSY2"/>
    <property type="match status" value="1"/>
</dbReference>
<dbReference type="GO" id="GO:0016020">
    <property type="term" value="C:membrane"/>
    <property type="evidence" value="ECO:0007669"/>
    <property type="project" value="UniProtKB-SubCell"/>
</dbReference>
<feature type="transmembrane region" description="Helical" evidence="6">
    <location>
        <begin position="434"/>
        <end position="453"/>
    </location>
</feature>
<feature type="domain" description="Mechanosensitive ion channel MscS" evidence="7">
    <location>
        <begin position="477"/>
        <end position="544"/>
    </location>
</feature>
<dbReference type="InterPro" id="IPR010920">
    <property type="entry name" value="LSM_dom_sf"/>
</dbReference>
<name>A0A0H5R513_9EUKA</name>
<evidence type="ECO:0000256" key="3">
    <source>
        <dbReference type="ARBA" id="ARBA00022989"/>
    </source>
</evidence>
<reference evidence="8" key="1">
    <citation type="submission" date="2015-04" db="EMBL/GenBank/DDBJ databases">
        <title>The genome sequence of the plant pathogenic Rhizarian Plasmodiophora brassicae reveals insights in its biotrophic life cycle and the origin of chitin synthesis.</title>
        <authorList>
            <person name="Schwelm A."/>
            <person name="Fogelqvist J."/>
            <person name="Knaust A."/>
            <person name="Julke S."/>
            <person name="Lilja T."/>
            <person name="Dhandapani V."/>
            <person name="Bonilla-Rosso G."/>
            <person name="Karlsson M."/>
            <person name="Shevchenko A."/>
            <person name="Choi S.R."/>
            <person name="Kim H.G."/>
            <person name="Park J.Y."/>
            <person name="Lim Y.P."/>
            <person name="Ludwig-Muller J."/>
            <person name="Dixelius C."/>
        </authorList>
    </citation>
    <scope>NUCLEOTIDE SEQUENCE</scope>
    <source>
        <tissue evidence="8">Potato root galls</tissue>
    </source>
</reference>
<evidence type="ECO:0000313" key="8">
    <source>
        <dbReference type="EMBL" id="CRZ03204.1"/>
    </source>
</evidence>
<dbReference type="GO" id="GO:0006874">
    <property type="term" value="P:intracellular calcium ion homeostasis"/>
    <property type="evidence" value="ECO:0007669"/>
    <property type="project" value="TreeGrafter"/>
</dbReference>
<dbReference type="SUPFAM" id="SSF50182">
    <property type="entry name" value="Sm-like ribonucleoproteins"/>
    <property type="match status" value="1"/>
</dbReference>
<evidence type="ECO:0000256" key="6">
    <source>
        <dbReference type="SAM" id="Phobius"/>
    </source>
</evidence>
<feature type="region of interest" description="Disordered" evidence="5">
    <location>
        <begin position="1"/>
        <end position="36"/>
    </location>
</feature>
<feature type="transmembrane region" description="Helical" evidence="6">
    <location>
        <begin position="196"/>
        <end position="214"/>
    </location>
</feature>
<feature type="compositionally biased region" description="Basic and acidic residues" evidence="5">
    <location>
        <begin position="21"/>
        <end position="32"/>
    </location>
</feature>
<comment type="subcellular location">
    <subcellularLocation>
        <location evidence="1">Membrane</location>
    </subcellularLocation>
</comment>
<dbReference type="PANTHER" id="PTHR31323:SF1">
    <property type="entry name" value="MECHANOSENSITIVE ION CHANNEL PROTEIN"/>
    <property type="match status" value="1"/>
</dbReference>
<dbReference type="AlphaFoldDB" id="A0A0H5R513"/>